<dbReference type="RefSeq" id="WP_105982314.1">
    <property type="nucleotide sequence ID" value="NZ_MQUC01000003.1"/>
</dbReference>
<evidence type="ECO:0000313" key="2">
    <source>
        <dbReference type="Proteomes" id="UP000239532"/>
    </source>
</evidence>
<gene>
    <name evidence="1" type="ORF">BST86_04950</name>
</gene>
<organism evidence="1 2">
    <name type="scientific">Nonlabens agnitus</name>
    <dbReference type="NCBI Taxonomy" id="870484"/>
    <lineage>
        <taxon>Bacteria</taxon>
        <taxon>Pseudomonadati</taxon>
        <taxon>Bacteroidota</taxon>
        <taxon>Flavobacteriia</taxon>
        <taxon>Flavobacteriales</taxon>
        <taxon>Flavobacteriaceae</taxon>
        <taxon>Nonlabens</taxon>
    </lineage>
</organism>
<dbReference type="AlphaFoldDB" id="A0A2S9WSN4"/>
<accession>A0A2S9WSN4</accession>
<dbReference type="OrthoDB" id="1423189at2"/>
<keyword evidence="2" id="KW-1185">Reference proteome</keyword>
<evidence type="ECO:0008006" key="3">
    <source>
        <dbReference type="Google" id="ProtNLM"/>
    </source>
</evidence>
<sequence length="212" mass="24665">MGKILIYDDEISIVKKIKADIRGLDLGLKPITFITLDSLREYIYSDDNWMDVKAVIFDLAQKNELDSQDMDFDILKDIKHCFHHRRVPIFIHSAYAMQVEELSELPTVLLFKKGAYSIRNVRDHLAKLQKSGFLDLFSEGRLLNDQISILKRKVNLDDEVLKARMHSEFTSIALNENFIEEIDKILQLENPARETFLKYLKPAVKKIIDSHS</sequence>
<name>A0A2S9WSN4_9FLAO</name>
<proteinExistence type="predicted"/>
<protein>
    <recommendedName>
        <fullName evidence="3">Response regulatory domain-containing protein</fullName>
    </recommendedName>
</protein>
<reference evidence="1 2" key="1">
    <citation type="submission" date="2016-11" db="EMBL/GenBank/DDBJ databases">
        <title>Trade-off between light-utilization and light-protection in marine flavobacteria.</title>
        <authorList>
            <person name="Kumagai Y."/>
        </authorList>
    </citation>
    <scope>NUCLEOTIDE SEQUENCE [LARGE SCALE GENOMIC DNA]</scope>
    <source>
        <strain evidence="1 2">JCM 17109</strain>
    </source>
</reference>
<dbReference type="EMBL" id="MQUC01000003">
    <property type="protein sequence ID" value="PRP66487.1"/>
    <property type="molecule type" value="Genomic_DNA"/>
</dbReference>
<comment type="caution">
    <text evidence="1">The sequence shown here is derived from an EMBL/GenBank/DDBJ whole genome shotgun (WGS) entry which is preliminary data.</text>
</comment>
<dbReference type="Proteomes" id="UP000239532">
    <property type="component" value="Unassembled WGS sequence"/>
</dbReference>
<evidence type="ECO:0000313" key="1">
    <source>
        <dbReference type="EMBL" id="PRP66487.1"/>
    </source>
</evidence>